<name>A0A2P2J8L1_RHIMU</name>
<protein>
    <submittedName>
        <fullName evidence="1">Uncharacterized protein</fullName>
    </submittedName>
</protein>
<organism evidence="1">
    <name type="scientific">Rhizophora mucronata</name>
    <name type="common">Asiatic mangrove</name>
    <dbReference type="NCBI Taxonomy" id="61149"/>
    <lineage>
        <taxon>Eukaryota</taxon>
        <taxon>Viridiplantae</taxon>
        <taxon>Streptophyta</taxon>
        <taxon>Embryophyta</taxon>
        <taxon>Tracheophyta</taxon>
        <taxon>Spermatophyta</taxon>
        <taxon>Magnoliopsida</taxon>
        <taxon>eudicotyledons</taxon>
        <taxon>Gunneridae</taxon>
        <taxon>Pentapetalae</taxon>
        <taxon>rosids</taxon>
        <taxon>fabids</taxon>
        <taxon>Malpighiales</taxon>
        <taxon>Rhizophoraceae</taxon>
        <taxon>Rhizophora</taxon>
    </lineage>
</organism>
<dbReference type="AlphaFoldDB" id="A0A2P2J8L1"/>
<evidence type="ECO:0000313" key="1">
    <source>
        <dbReference type="EMBL" id="MBW89737.1"/>
    </source>
</evidence>
<sequence>MSSALTLDRSSLCSSSDTLSSFRSSVIKLSFSQVMASD</sequence>
<dbReference type="EMBL" id="GGEC01009254">
    <property type="protein sequence ID" value="MBW89737.1"/>
    <property type="molecule type" value="Transcribed_RNA"/>
</dbReference>
<reference evidence="1" key="1">
    <citation type="submission" date="2018-02" db="EMBL/GenBank/DDBJ databases">
        <title>Rhizophora mucronata_Transcriptome.</title>
        <authorList>
            <person name="Meera S.P."/>
            <person name="Sreeshan A."/>
            <person name="Augustine A."/>
        </authorList>
    </citation>
    <scope>NUCLEOTIDE SEQUENCE</scope>
    <source>
        <tissue evidence="1">Leaf</tissue>
    </source>
</reference>
<accession>A0A2P2J8L1</accession>
<proteinExistence type="predicted"/>